<gene>
    <name evidence="1" type="ORF">M666_11555</name>
</gene>
<dbReference type="Gene3D" id="3.30.559.10">
    <property type="entry name" value="Chloramphenicol acetyltransferase-like domain"/>
    <property type="match status" value="1"/>
</dbReference>
<dbReference type="KEGG" id="cbat:M666_11555"/>
<protein>
    <submittedName>
        <fullName evidence="1">Chloramphenicol acetyltransferase</fullName>
    </submittedName>
</protein>
<sequence>MKFLDLDTWDRKEHFHFFNSFLDPYFSVTTKVDVTIAKAYAKEYSLSFFAVYLHACMRAINSVENFKYRIEDDKVAVYDTIHASATILRPNKTFGFSFVPFSEELLTFINNLNREKERIFNSDSLFPPVNTLDCIYCSSMPWIPIQGHKEPLKGVKESVPKFAFGKAEASNSKFEMTIAASVNHALIDGYHLSLFFDKFQEFLNSYK</sequence>
<reference evidence="1 2" key="1">
    <citation type="journal article" date="2014" name="Environ. Microbiol.">
        <title>Contrasting genomic patterns and infection strategies of two co-existing Bacteroidetes podovirus genera.</title>
        <authorList>
            <person name="Holmfeldt K."/>
            <person name="Howard-Varona C."/>
            <person name="Solonenko N."/>
            <person name="Sullivan M.B."/>
        </authorList>
    </citation>
    <scope>NUCLEOTIDE SEQUENCE [LARGE SCALE GENOMIC DNA]</scope>
    <source>
        <strain evidence="1 2">18</strain>
    </source>
</reference>
<dbReference type="PANTHER" id="PTHR38474">
    <property type="entry name" value="SLR0299 PROTEIN"/>
    <property type="match status" value="1"/>
</dbReference>
<accession>A0AAU8RGA4</accession>
<evidence type="ECO:0000313" key="2">
    <source>
        <dbReference type="Proteomes" id="UP000030786"/>
    </source>
</evidence>
<evidence type="ECO:0000313" key="1">
    <source>
        <dbReference type="EMBL" id="AIZ42171.1"/>
    </source>
</evidence>
<proteinExistence type="predicted"/>
<dbReference type="InterPro" id="IPR001707">
    <property type="entry name" value="Cmp_AcTrfase"/>
</dbReference>
<dbReference type="SMART" id="SM01059">
    <property type="entry name" value="CAT"/>
    <property type="match status" value="1"/>
</dbReference>
<name>A0AAU8RGA4_9FLAO</name>
<dbReference type="PANTHER" id="PTHR38474:SF1">
    <property type="entry name" value="SLR0299 PROTEIN"/>
    <property type="match status" value="1"/>
</dbReference>
<dbReference type="GeneID" id="78061378"/>
<dbReference type="Proteomes" id="UP000030786">
    <property type="component" value="Chromosome"/>
</dbReference>
<dbReference type="EMBL" id="CP009976">
    <property type="protein sequence ID" value="AIZ42171.1"/>
    <property type="molecule type" value="Genomic_DNA"/>
</dbReference>
<dbReference type="InterPro" id="IPR023213">
    <property type="entry name" value="CAT-like_dom_sf"/>
</dbReference>
<dbReference type="Pfam" id="PF00302">
    <property type="entry name" value="CAT"/>
    <property type="match status" value="1"/>
</dbReference>
<organism evidence="1 2">
    <name type="scientific">Cellulophaga baltica 18</name>
    <dbReference type="NCBI Taxonomy" id="1348584"/>
    <lineage>
        <taxon>Bacteria</taxon>
        <taxon>Pseudomonadati</taxon>
        <taxon>Bacteroidota</taxon>
        <taxon>Flavobacteriia</taxon>
        <taxon>Flavobacteriales</taxon>
        <taxon>Flavobacteriaceae</taxon>
        <taxon>Cellulophaga</taxon>
    </lineage>
</organism>
<dbReference type="SUPFAM" id="SSF52777">
    <property type="entry name" value="CoA-dependent acyltransferases"/>
    <property type="match status" value="1"/>
</dbReference>
<dbReference type="RefSeq" id="WP_029445969.1">
    <property type="nucleotide sequence ID" value="NZ_CP009976.1"/>
</dbReference>
<dbReference type="GO" id="GO:0008811">
    <property type="term" value="F:chloramphenicol O-acetyltransferase activity"/>
    <property type="evidence" value="ECO:0007669"/>
    <property type="project" value="InterPro"/>
</dbReference>
<dbReference type="AlphaFoldDB" id="A0AAU8RGA4"/>